<dbReference type="EMBL" id="KZ613866">
    <property type="protein sequence ID" value="PMD54252.1"/>
    <property type="molecule type" value="Genomic_DNA"/>
</dbReference>
<sequence>MGIWCILLEPGAGGGFNQVLLGAFAPITEGKMRKERVLLGFSFIFLVYHCHLIGKQIQDFRSSCLLQMSILKISRNTNPTCFPSIPLPRRESLVACTQPCTVGQSSTSSPGANHECISRCTSVQPFVSSIHKTPPLHVPRNPRPHPIRASLSHGHTRSSKHAGRVVLVTAGLCPFGTPSRLAEPAPPMTAALPPASPRAFHCLRPEECQRSSQSRKSTSHTSKKVGEHFIRILQTMVGGQIRSDQIRSRSSSTCRPAMPTTLL</sequence>
<evidence type="ECO:0000313" key="3">
    <source>
        <dbReference type="Proteomes" id="UP000235371"/>
    </source>
</evidence>
<protein>
    <submittedName>
        <fullName evidence="2">Uncharacterized protein</fullName>
    </submittedName>
</protein>
<dbReference type="AlphaFoldDB" id="A0A2J6SU09"/>
<reference evidence="2 3" key="1">
    <citation type="submission" date="2016-04" db="EMBL/GenBank/DDBJ databases">
        <title>A degradative enzymes factory behind the ericoid mycorrhizal symbiosis.</title>
        <authorList>
            <consortium name="DOE Joint Genome Institute"/>
            <person name="Martino E."/>
            <person name="Morin E."/>
            <person name="Grelet G."/>
            <person name="Kuo A."/>
            <person name="Kohler A."/>
            <person name="Daghino S."/>
            <person name="Barry K."/>
            <person name="Choi C."/>
            <person name="Cichocki N."/>
            <person name="Clum A."/>
            <person name="Copeland A."/>
            <person name="Hainaut M."/>
            <person name="Haridas S."/>
            <person name="Labutti K."/>
            <person name="Lindquist E."/>
            <person name="Lipzen A."/>
            <person name="Khouja H.-R."/>
            <person name="Murat C."/>
            <person name="Ohm R."/>
            <person name="Olson A."/>
            <person name="Spatafora J."/>
            <person name="Veneault-Fourrey C."/>
            <person name="Henrissat B."/>
            <person name="Grigoriev I."/>
            <person name="Martin F."/>
            <person name="Perotto S."/>
        </authorList>
    </citation>
    <scope>NUCLEOTIDE SEQUENCE [LARGE SCALE GENOMIC DNA]</scope>
    <source>
        <strain evidence="2 3">E</strain>
    </source>
</reference>
<name>A0A2J6SU09_9HELO</name>
<evidence type="ECO:0000313" key="2">
    <source>
        <dbReference type="EMBL" id="PMD54252.1"/>
    </source>
</evidence>
<feature type="compositionally biased region" description="Low complexity" evidence="1">
    <location>
        <begin position="241"/>
        <end position="252"/>
    </location>
</feature>
<dbReference type="GeneID" id="36578607"/>
<dbReference type="InParanoid" id="A0A2J6SU09"/>
<dbReference type="RefSeq" id="XP_024731156.1">
    <property type="nucleotide sequence ID" value="XM_024870525.1"/>
</dbReference>
<feature type="region of interest" description="Disordered" evidence="1">
    <location>
        <begin position="206"/>
        <end position="227"/>
    </location>
</feature>
<evidence type="ECO:0000256" key="1">
    <source>
        <dbReference type="SAM" id="MobiDB-lite"/>
    </source>
</evidence>
<organism evidence="2 3">
    <name type="scientific">Hyaloscypha bicolor E</name>
    <dbReference type="NCBI Taxonomy" id="1095630"/>
    <lineage>
        <taxon>Eukaryota</taxon>
        <taxon>Fungi</taxon>
        <taxon>Dikarya</taxon>
        <taxon>Ascomycota</taxon>
        <taxon>Pezizomycotina</taxon>
        <taxon>Leotiomycetes</taxon>
        <taxon>Helotiales</taxon>
        <taxon>Hyaloscyphaceae</taxon>
        <taxon>Hyaloscypha</taxon>
        <taxon>Hyaloscypha bicolor</taxon>
    </lineage>
</organism>
<keyword evidence="3" id="KW-1185">Reference proteome</keyword>
<feature type="region of interest" description="Disordered" evidence="1">
    <location>
        <begin position="241"/>
        <end position="263"/>
    </location>
</feature>
<dbReference type="Proteomes" id="UP000235371">
    <property type="component" value="Unassembled WGS sequence"/>
</dbReference>
<proteinExistence type="predicted"/>
<accession>A0A2J6SU09</accession>
<gene>
    <name evidence="2" type="ORF">K444DRAFT_139330</name>
</gene>